<dbReference type="EMBL" id="JBHUON010000001">
    <property type="protein sequence ID" value="MFD2863154.1"/>
    <property type="molecule type" value="Genomic_DNA"/>
</dbReference>
<comment type="caution">
    <text evidence="2">The sequence shown here is derived from an EMBL/GenBank/DDBJ whole genome shotgun (WGS) entry which is preliminary data.</text>
</comment>
<dbReference type="CDD" id="cd00761">
    <property type="entry name" value="Glyco_tranf_GTA_type"/>
    <property type="match status" value="1"/>
</dbReference>
<dbReference type="EC" id="2.4.-.-" evidence="2"/>
<keyword evidence="2" id="KW-0808">Transferase</keyword>
<organism evidence="2 3">
    <name type="scientific">Mucilaginibacter antarcticus</name>
    <dbReference type="NCBI Taxonomy" id="1855725"/>
    <lineage>
        <taxon>Bacteria</taxon>
        <taxon>Pseudomonadati</taxon>
        <taxon>Bacteroidota</taxon>
        <taxon>Sphingobacteriia</taxon>
        <taxon>Sphingobacteriales</taxon>
        <taxon>Sphingobacteriaceae</taxon>
        <taxon>Mucilaginibacter</taxon>
    </lineage>
</organism>
<evidence type="ECO:0000313" key="3">
    <source>
        <dbReference type="Proteomes" id="UP001597601"/>
    </source>
</evidence>
<dbReference type="Pfam" id="PF00535">
    <property type="entry name" value="Glycos_transf_2"/>
    <property type="match status" value="1"/>
</dbReference>
<dbReference type="SUPFAM" id="SSF53448">
    <property type="entry name" value="Nucleotide-diphospho-sugar transferases"/>
    <property type="match status" value="1"/>
</dbReference>
<dbReference type="RefSeq" id="WP_377122231.1">
    <property type="nucleotide sequence ID" value="NZ_JBHUON010000001.1"/>
</dbReference>
<dbReference type="InterPro" id="IPR001173">
    <property type="entry name" value="Glyco_trans_2-like"/>
</dbReference>
<reference evidence="3" key="1">
    <citation type="journal article" date="2019" name="Int. J. Syst. Evol. Microbiol.">
        <title>The Global Catalogue of Microorganisms (GCM) 10K type strain sequencing project: providing services to taxonomists for standard genome sequencing and annotation.</title>
        <authorList>
            <consortium name="The Broad Institute Genomics Platform"/>
            <consortium name="The Broad Institute Genome Sequencing Center for Infectious Disease"/>
            <person name="Wu L."/>
            <person name="Ma J."/>
        </authorList>
    </citation>
    <scope>NUCLEOTIDE SEQUENCE [LARGE SCALE GENOMIC DNA]</scope>
    <source>
        <strain evidence="3">KCTC 52232</strain>
    </source>
</reference>
<proteinExistence type="predicted"/>
<gene>
    <name evidence="2" type="ORF">ACFSYC_00520</name>
</gene>
<keyword evidence="3" id="KW-1185">Reference proteome</keyword>
<accession>A0ABW5XHH4</accession>
<dbReference type="Proteomes" id="UP001597601">
    <property type="component" value="Unassembled WGS sequence"/>
</dbReference>
<sequence>MQNIAPIALFVYNRPEHTRRTLESLQQNELAAESQLFIFSDGPKTEADRAKVNEVRALLNEVKGFKSVKVVTRKENLGLANAIIIGVSQLVIEFGKVIVFEDDLISSPYTLQYFNEGLTKYQRDDEVMHIGAYMYPLEDKTLPETFFYRIATSWGWATWARAWKNFEPDIDKLMAGFDAEKKYNFSIEYTMNFWKQMEEFKAGKNNSWAIRWYASIFLNQGIALHPAHSLVHNIGHDGTGVHSNIEDMYGVKVAQQPIKYFPTEIKENEQAHTVIKAFLKKRKGSLIERGVRFFKQWKIKKEANNA</sequence>
<evidence type="ECO:0000313" key="2">
    <source>
        <dbReference type="EMBL" id="MFD2863154.1"/>
    </source>
</evidence>
<evidence type="ECO:0000259" key="1">
    <source>
        <dbReference type="Pfam" id="PF00535"/>
    </source>
</evidence>
<keyword evidence="2" id="KW-0328">Glycosyltransferase</keyword>
<dbReference type="GO" id="GO:0016757">
    <property type="term" value="F:glycosyltransferase activity"/>
    <property type="evidence" value="ECO:0007669"/>
    <property type="project" value="UniProtKB-KW"/>
</dbReference>
<dbReference type="Gene3D" id="3.90.550.10">
    <property type="entry name" value="Spore Coat Polysaccharide Biosynthesis Protein SpsA, Chain A"/>
    <property type="match status" value="1"/>
</dbReference>
<dbReference type="InterPro" id="IPR029044">
    <property type="entry name" value="Nucleotide-diphossugar_trans"/>
</dbReference>
<name>A0ABW5XHH4_9SPHI</name>
<protein>
    <submittedName>
        <fullName evidence="2">Glycosyltransferase family A protein</fullName>
        <ecNumber evidence="2">2.4.-.-</ecNumber>
    </submittedName>
</protein>
<feature type="domain" description="Glycosyltransferase 2-like" evidence="1">
    <location>
        <begin position="10"/>
        <end position="146"/>
    </location>
</feature>